<reference evidence="3" key="1">
    <citation type="journal article" date="2017" name="Nat. Microbiol.">
        <title>Global analysis of biosynthetic gene clusters reveals vast potential of secondary metabolite production in Penicillium species.</title>
        <authorList>
            <person name="Nielsen J.C."/>
            <person name="Grijseels S."/>
            <person name="Prigent S."/>
            <person name="Ji B."/>
            <person name="Dainat J."/>
            <person name="Nielsen K.F."/>
            <person name="Frisvad J.C."/>
            <person name="Workman M."/>
            <person name="Nielsen J."/>
        </authorList>
    </citation>
    <scope>NUCLEOTIDE SEQUENCE [LARGE SCALE GENOMIC DNA]</scope>
    <source>
        <strain evidence="3">IBT 11843</strain>
    </source>
</reference>
<evidence type="ECO:0000313" key="2">
    <source>
        <dbReference type="EMBL" id="OQD77177.1"/>
    </source>
</evidence>
<evidence type="ECO:0000256" key="1">
    <source>
        <dbReference type="SAM" id="MobiDB-lite"/>
    </source>
</evidence>
<dbReference type="STRING" id="69771.A0A1V6PKF4"/>
<evidence type="ECO:0008006" key="4">
    <source>
        <dbReference type="Google" id="ProtNLM"/>
    </source>
</evidence>
<dbReference type="Proteomes" id="UP000191522">
    <property type="component" value="Unassembled WGS sequence"/>
</dbReference>
<name>A0A1V6PKF4_PENDC</name>
<gene>
    <name evidence="2" type="ORF">PENDEC_c003G00065</name>
</gene>
<dbReference type="EMBL" id="MDYL01000003">
    <property type="protein sequence ID" value="OQD77177.1"/>
    <property type="molecule type" value="Genomic_DNA"/>
</dbReference>
<feature type="compositionally biased region" description="Basic and acidic residues" evidence="1">
    <location>
        <begin position="221"/>
        <end position="243"/>
    </location>
</feature>
<feature type="compositionally biased region" description="Basic residues" evidence="1">
    <location>
        <begin position="173"/>
        <end position="189"/>
    </location>
</feature>
<feature type="compositionally biased region" description="Basic and acidic residues" evidence="1">
    <location>
        <begin position="91"/>
        <end position="114"/>
    </location>
</feature>
<sequence>MDDDYVAQVIAKEARETSQKYSAEGLSAFMPRKPAGNAPKPNTRFLRHLIKETDNHNTALKRKEEREARERMRQLKAQANGDSTSTSQSSRRQDRPSSTRDADRRHREDREDRHRSHRRRRPSRSISADRDRSRRRHRRRDEDRVRDERRDGDPTDRWRERHRHDSSRTERRDRKRSYSRSRSRSPRRGRSSERHRSERRSKSPYGMHSSRLHRTHKDRRSKRDEAPIRESRSSLDSDSRPENKSSSTTTLLRDRFDDESDPLEDLIGPLPPHKDGTDLAPIRSRGRGAYKPSASAIDVHFAADYDPTQDVQPNDDGHHVDSRPSRRPVAGLMTEEDDWDMALEAMRDRAKWRQKGEDRLRAAGLNDATIDRWKSNAAFTGLDGERNPDDVKWSKKGEGREWDRGKVMDDEGHIDVKAVWK</sequence>
<protein>
    <recommendedName>
        <fullName evidence="4">Pre-mRNA-splicing factor 38B</fullName>
    </recommendedName>
</protein>
<dbReference type="OrthoDB" id="2431475at2759"/>
<proteinExistence type="predicted"/>
<dbReference type="OMA" id="ETDNHNT"/>
<feature type="compositionally biased region" description="Basic and acidic residues" evidence="1">
    <location>
        <begin position="49"/>
        <end position="73"/>
    </location>
</feature>
<feature type="compositionally biased region" description="Basic and acidic residues" evidence="1">
    <location>
        <begin position="315"/>
        <end position="324"/>
    </location>
</feature>
<feature type="compositionally biased region" description="Basic and acidic residues" evidence="1">
    <location>
        <begin position="140"/>
        <end position="159"/>
    </location>
</feature>
<organism evidence="2 3">
    <name type="scientific">Penicillium decumbens</name>
    <dbReference type="NCBI Taxonomy" id="69771"/>
    <lineage>
        <taxon>Eukaryota</taxon>
        <taxon>Fungi</taxon>
        <taxon>Dikarya</taxon>
        <taxon>Ascomycota</taxon>
        <taxon>Pezizomycotina</taxon>
        <taxon>Eurotiomycetes</taxon>
        <taxon>Eurotiomycetidae</taxon>
        <taxon>Eurotiales</taxon>
        <taxon>Aspergillaceae</taxon>
        <taxon>Penicillium</taxon>
    </lineage>
</organism>
<feature type="region of interest" description="Disordered" evidence="1">
    <location>
        <begin position="306"/>
        <end position="334"/>
    </location>
</feature>
<keyword evidence="3" id="KW-1185">Reference proteome</keyword>
<dbReference type="PANTHER" id="PTHR40132">
    <property type="entry name" value="PRE-MRNA-SPLICING FACTOR 38B"/>
    <property type="match status" value="1"/>
</dbReference>
<feature type="region of interest" description="Disordered" evidence="1">
    <location>
        <begin position="14"/>
        <end position="291"/>
    </location>
</feature>
<evidence type="ECO:0000313" key="3">
    <source>
        <dbReference type="Proteomes" id="UP000191522"/>
    </source>
</evidence>
<dbReference type="PANTHER" id="PTHR40132:SF1">
    <property type="entry name" value="PRE-MRNA-SPLICING FACTOR 38B"/>
    <property type="match status" value="1"/>
</dbReference>
<feature type="compositionally biased region" description="Basic residues" evidence="1">
    <location>
        <begin position="210"/>
        <end position="220"/>
    </location>
</feature>
<comment type="caution">
    <text evidence="2">The sequence shown here is derived from an EMBL/GenBank/DDBJ whole genome shotgun (WGS) entry which is preliminary data.</text>
</comment>
<accession>A0A1V6PKF4</accession>
<dbReference type="AlphaFoldDB" id="A0A1V6PKF4"/>